<dbReference type="AlphaFoldDB" id="A0A4R6Y373"/>
<name>A0A4R6Y373_9BURK</name>
<dbReference type="SFLD" id="SFLDG01129">
    <property type="entry name" value="C1.5:_HAD__Beta-PGM__Phosphata"/>
    <property type="match status" value="1"/>
</dbReference>
<dbReference type="EMBL" id="SNZE01000016">
    <property type="protein sequence ID" value="TDR30805.1"/>
    <property type="molecule type" value="Genomic_DNA"/>
</dbReference>
<dbReference type="SUPFAM" id="SSF56784">
    <property type="entry name" value="HAD-like"/>
    <property type="match status" value="1"/>
</dbReference>
<dbReference type="SFLD" id="SFLDS00003">
    <property type="entry name" value="Haloacid_Dehalogenase"/>
    <property type="match status" value="1"/>
</dbReference>
<dbReference type="InterPro" id="IPR041492">
    <property type="entry name" value="HAD_2"/>
</dbReference>
<comment type="caution">
    <text evidence="5">The sequence shown here is derived from an EMBL/GenBank/DDBJ whole genome shotgun (WGS) entry which is preliminary data.</text>
</comment>
<dbReference type="GO" id="GO:0005829">
    <property type="term" value="C:cytosol"/>
    <property type="evidence" value="ECO:0007669"/>
    <property type="project" value="TreeGrafter"/>
</dbReference>
<accession>A0A4R6Y373</accession>
<dbReference type="RefSeq" id="WP_133620724.1">
    <property type="nucleotide sequence ID" value="NZ_SNZE01000016.1"/>
</dbReference>
<sequence>MNPHLQPAPSAVLFDLDGTLVDSAPDLAGAVNALRVRRGLTELPLAQLRPFASQGARGLLGAGMGITPEHNDFEMLRDEFLDYYETHCCVHSHLFDGVEEVLQWLESHHLPWGIITNKHTRFTTPLVQALGLDARAAVIISGDTTAHAKPHPLPLQHAANILKRPVEQLIYVGDDARDIEAARAAHYMSAFAAAYGYCQPSEVATWHADAILNTPTDILKLLK</sequence>
<dbReference type="Proteomes" id="UP000294480">
    <property type="component" value="Unassembled WGS sequence"/>
</dbReference>
<evidence type="ECO:0000256" key="3">
    <source>
        <dbReference type="ARBA" id="ARBA00022842"/>
    </source>
</evidence>
<dbReference type="Pfam" id="PF13419">
    <property type="entry name" value="HAD_2"/>
    <property type="match status" value="1"/>
</dbReference>
<dbReference type="NCBIfam" id="TIGR01549">
    <property type="entry name" value="HAD-SF-IA-v1"/>
    <property type="match status" value="1"/>
</dbReference>
<dbReference type="Gene3D" id="3.40.50.1000">
    <property type="entry name" value="HAD superfamily/HAD-like"/>
    <property type="match status" value="1"/>
</dbReference>
<dbReference type="GO" id="GO:0046872">
    <property type="term" value="F:metal ion binding"/>
    <property type="evidence" value="ECO:0007669"/>
    <property type="project" value="UniProtKB-KW"/>
</dbReference>
<evidence type="ECO:0000256" key="4">
    <source>
        <dbReference type="ARBA" id="ARBA00023277"/>
    </source>
</evidence>
<dbReference type="InterPro" id="IPR023198">
    <property type="entry name" value="PGP-like_dom2"/>
</dbReference>
<evidence type="ECO:0000256" key="1">
    <source>
        <dbReference type="ARBA" id="ARBA00022723"/>
    </source>
</evidence>
<protein>
    <submittedName>
        <fullName evidence="5">Phosphoglycolate phosphatase</fullName>
    </submittedName>
</protein>
<dbReference type="InterPro" id="IPR036412">
    <property type="entry name" value="HAD-like_sf"/>
</dbReference>
<dbReference type="OrthoDB" id="9776368at2"/>
<keyword evidence="2" id="KW-0378">Hydrolase</keyword>
<organism evidence="5 6">
    <name type="scientific">Hydromonas duriensis</name>
    <dbReference type="NCBI Taxonomy" id="1527608"/>
    <lineage>
        <taxon>Bacteria</taxon>
        <taxon>Pseudomonadati</taxon>
        <taxon>Pseudomonadota</taxon>
        <taxon>Betaproteobacteria</taxon>
        <taxon>Burkholderiales</taxon>
        <taxon>Burkholderiaceae</taxon>
        <taxon>Hydromonas</taxon>
    </lineage>
</organism>
<proteinExistence type="predicted"/>
<evidence type="ECO:0000313" key="5">
    <source>
        <dbReference type="EMBL" id="TDR30805.1"/>
    </source>
</evidence>
<gene>
    <name evidence="5" type="ORF">DFR44_1163</name>
</gene>
<dbReference type="Gene3D" id="1.10.150.240">
    <property type="entry name" value="Putative phosphatase, domain 2"/>
    <property type="match status" value="1"/>
</dbReference>
<keyword evidence="1" id="KW-0479">Metal-binding</keyword>
<dbReference type="GO" id="GO:0008967">
    <property type="term" value="F:phosphoglycolate phosphatase activity"/>
    <property type="evidence" value="ECO:0007669"/>
    <property type="project" value="TreeGrafter"/>
</dbReference>
<keyword evidence="6" id="KW-1185">Reference proteome</keyword>
<keyword evidence="3" id="KW-0460">Magnesium</keyword>
<dbReference type="InterPro" id="IPR050155">
    <property type="entry name" value="HAD-like_hydrolase_sf"/>
</dbReference>
<dbReference type="PANTHER" id="PTHR43434:SF23">
    <property type="entry name" value="PHOSPHOGLYCOLATE PHOSPHATASE"/>
    <property type="match status" value="1"/>
</dbReference>
<evidence type="ECO:0000313" key="6">
    <source>
        <dbReference type="Proteomes" id="UP000294480"/>
    </source>
</evidence>
<dbReference type="GO" id="GO:0006281">
    <property type="term" value="P:DNA repair"/>
    <property type="evidence" value="ECO:0007669"/>
    <property type="project" value="TreeGrafter"/>
</dbReference>
<dbReference type="InterPro" id="IPR023214">
    <property type="entry name" value="HAD_sf"/>
</dbReference>
<evidence type="ECO:0000256" key="2">
    <source>
        <dbReference type="ARBA" id="ARBA00022801"/>
    </source>
</evidence>
<dbReference type="PANTHER" id="PTHR43434">
    <property type="entry name" value="PHOSPHOGLYCOLATE PHOSPHATASE"/>
    <property type="match status" value="1"/>
</dbReference>
<keyword evidence="4" id="KW-0119">Carbohydrate metabolism</keyword>
<reference evidence="5 6" key="1">
    <citation type="submission" date="2019-03" db="EMBL/GenBank/DDBJ databases">
        <title>Genomic Encyclopedia of Type Strains, Phase IV (KMG-IV): sequencing the most valuable type-strain genomes for metagenomic binning, comparative biology and taxonomic classification.</title>
        <authorList>
            <person name="Goeker M."/>
        </authorList>
    </citation>
    <scope>NUCLEOTIDE SEQUENCE [LARGE SCALE GENOMIC DNA]</scope>
    <source>
        <strain evidence="5 6">DSM 102852</strain>
    </source>
</reference>
<dbReference type="InterPro" id="IPR006439">
    <property type="entry name" value="HAD-SF_hydro_IA"/>
</dbReference>